<dbReference type="EMBL" id="JBAJJM010000005">
    <property type="protein sequence ID" value="MEG9475341.1"/>
    <property type="molecule type" value="Genomic_DNA"/>
</dbReference>
<organism evidence="1 2">
    <name type="scientific">Mannheimia indoligenes</name>
    <dbReference type="NCBI Taxonomy" id="3103145"/>
    <lineage>
        <taxon>Bacteria</taxon>
        <taxon>Pseudomonadati</taxon>
        <taxon>Pseudomonadota</taxon>
        <taxon>Gammaproteobacteria</taxon>
        <taxon>Pasteurellales</taxon>
        <taxon>Pasteurellaceae</taxon>
        <taxon>Mannheimia</taxon>
    </lineage>
</organism>
<gene>
    <name evidence="1" type="ORF">V6W77_03505</name>
</gene>
<sequence length="139" mass="16128">MNTIKFAKYLCCLVLLTGCKSLEQFEEDWLSSAESVNRHSSAKIITKKERNIGLNPTVKASQNKLPIVNQTVVNKRINTTACKDSDDWYLDGYRVGKSFRAQKNQMLEQRSRYCGYNVKELPSHYYHNWDRGFRIGIKS</sequence>
<comment type="caution">
    <text evidence="1">The sequence shown here is derived from an EMBL/GenBank/DDBJ whole genome shotgun (WGS) entry which is preliminary data.</text>
</comment>
<dbReference type="Proteomes" id="UP001432017">
    <property type="component" value="Unassembled WGS sequence"/>
</dbReference>
<protein>
    <recommendedName>
        <fullName evidence="3">Lipoprotein</fullName>
    </recommendedName>
</protein>
<accession>A0ABU7ZCY0</accession>
<proteinExistence type="predicted"/>
<reference evidence="1" key="1">
    <citation type="submission" date="2023-12" db="EMBL/GenBank/DDBJ databases">
        <title>Mannheima indologenes sp. nov. proposed for Clade V organisms of Mannheimia.</title>
        <authorList>
            <person name="Christensen H."/>
        </authorList>
    </citation>
    <scope>NUCLEOTIDE SEQUENCE</scope>
    <source>
        <strain evidence="1">M14.4</strain>
    </source>
</reference>
<evidence type="ECO:0000313" key="2">
    <source>
        <dbReference type="Proteomes" id="UP001432017"/>
    </source>
</evidence>
<name>A0ABU7ZCY0_9PAST</name>
<dbReference type="PROSITE" id="PS51257">
    <property type="entry name" value="PROKAR_LIPOPROTEIN"/>
    <property type="match status" value="1"/>
</dbReference>
<evidence type="ECO:0008006" key="3">
    <source>
        <dbReference type="Google" id="ProtNLM"/>
    </source>
</evidence>
<keyword evidence="2" id="KW-1185">Reference proteome</keyword>
<evidence type="ECO:0000313" key="1">
    <source>
        <dbReference type="EMBL" id="MEG9475341.1"/>
    </source>
</evidence>
<dbReference type="RefSeq" id="WP_283386010.1">
    <property type="nucleotide sequence ID" value="NZ_JBAJJG010000008.1"/>
</dbReference>